<dbReference type="AlphaFoldDB" id="A0A1G1X4B5"/>
<reference evidence="1 2" key="1">
    <citation type="journal article" date="2016" name="Nat. Commun.">
        <title>Thousands of microbial genomes shed light on interconnected biogeochemical processes in an aquifer system.</title>
        <authorList>
            <person name="Anantharaman K."/>
            <person name="Brown C.T."/>
            <person name="Hug L.A."/>
            <person name="Sharon I."/>
            <person name="Castelle C.J."/>
            <person name="Probst A.J."/>
            <person name="Thomas B.C."/>
            <person name="Singh A."/>
            <person name="Wilkins M.J."/>
            <person name="Karaoz U."/>
            <person name="Brodie E.L."/>
            <person name="Williams K.H."/>
            <person name="Hubbard S.S."/>
            <person name="Banfield J.F."/>
        </authorList>
    </citation>
    <scope>NUCLEOTIDE SEQUENCE [LARGE SCALE GENOMIC DNA]</scope>
</reference>
<evidence type="ECO:0000313" key="1">
    <source>
        <dbReference type="EMBL" id="OGY34848.1"/>
    </source>
</evidence>
<accession>A0A1G1X4B5</accession>
<name>A0A1G1X4B5_9BACT</name>
<proteinExistence type="predicted"/>
<dbReference type="Proteomes" id="UP000177528">
    <property type="component" value="Unassembled WGS sequence"/>
</dbReference>
<sequence length="88" mass="9561">MALENISKLFSERVTAISGSDIGYGIERFLQTALRSQRIQCRNDGGSGITIRAGTCALAQAVLVHEYDLRLFAQRELGCTIGSICVLL</sequence>
<evidence type="ECO:0000313" key="2">
    <source>
        <dbReference type="Proteomes" id="UP000177528"/>
    </source>
</evidence>
<gene>
    <name evidence="1" type="ORF">A3D99_02995</name>
</gene>
<organism evidence="1 2">
    <name type="scientific">Candidatus Andersenbacteria bacterium RIFCSPHIGHO2_12_FULL_45_11</name>
    <dbReference type="NCBI Taxonomy" id="1797281"/>
    <lineage>
        <taxon>Bacteria</taxon>
        <taxon>Candidatus Anderseniibacteriota</taxon>
    </lineage>
</organism>
<dbReference type="EMBL" id="MHHR01000009">
    <property type="protein sequence ID" value="OGY34848.1"/>
    <property type="molecule type" value="Genomic_DNA"/>
</dbReference>
<comment type="caution">
    <text evidence="1">The sequence shown here is derived from an EMBL/GenBank/DDBJ whole genome shotgun (WGS) entry which is preliminary data.</text>
</comment>
<protein>
    <submittedName>
        <fullName evidence="1">Uncharacterized protein</fullName>
    </submittedName>
</protein>